<evidence type="ECO:0000259" key="12">
    <source>
        <dbReference type="SMART" id="SM00756"/>
    </source>
</evidence>
<evidence type="ECO:0000256" key="5">
    <source>
        <dbReference type="ARBA" id="ARBA00022989"/>
    </source>
</evidence>
<feature type="domain" description="Vitamin K epoxide reductase" evidence="12">
    <location>
        <begin position="40"/>
        <end position="181"/>
    </location>
</feature>
<feature type="transmembrane region" description="Helical" evidence="11">
    <location>
        <begin position="128"/>
        <end position="150"/>
    </location>
</feature>
<sequence>MNTRTPTPDPATGERSGADSPGVSGPGGEAAPRAPWFLRDRGIGAFLVVTAVIGFVAAFDLSIEKVKKLENPEHVLSCDFNPFFSCGGVMNFPQSQIFGFPNQFIGVAAYVFPLLLGVLLLSRTRIPGWVMVGLNVGLAGGVALVMYLFVQSIFVIGIGCPWCMVVWTVTIPMFCLVTAYNLMTGNFGRALAQTGAAQVIGRLWPLVAVVWLVVIGASVVLTFDTFFLTLLG</sequence>
<evidence type="ECO:0000256" key="1">
    <source>
        <dbReference type="ARBA" id="ARBA00004141"/>
    </source>
</evidence>
<keyword evidence="4" id="KW-0874">Quinone</keyword>
<keyword evidence="6" id="KW-0560">Oxidoreductase</keyword>
<keyword evidence="3 11" id="KW-0812">Transmembrane</keyword>
<feature type="transmembrane region" description="Helical" evidence="11">
    <location>
        <begin position="104"/>
        <end position="122"/>
    </location>
</feature>
<dbReference type="SMART" id="SM00756">
    <property type="entry name" value="VKc"/>
    <property type="match status" value="1"/>
</dbReference>
<dbReference type="Proteomes" id="UP001500755">
    <property type="component" value="Unassembled WGS sequence"/>
</dbReference>
<proteinExistence type="inferred from homology"/>
<protein>
    <submittedName>
        <fullName evidence="13">Vitamin K epoxide reductase family protein</fullName>
    </submittedName>
</protein>
<dbReference type="InterPro" id="IPR012932">
    <property type="entry name" value="VKOR"/>
</dbReference>
<comment type="subcellular location">
    <subcellularLocation>
        <location evidence="1">Membrane</location>
        <topology evidence="1">Multi-pass membrane protein</topology>
    </subcellularLocation>
</comment>
<feature type="region of interest" description="Disordered" evidence="10">
    <location>
        <begin position="1"/>
        <end position="29"/>
    </location>
</feature>
<dbReference type="InterPro" id="IPR041714">
    <property type="entry name" value="VKOR_Actinobacteria"/>
</dbReference>
<evidence type="ECO:0000256" key="4">
    <source>
        <dbReference type="ARBA" id="ARBA00022719"/>
    </source>
</evidence>
<reference evidence="14" key="1">
    <citation type="journal article" date="2019" name="Int. J. Syst. Evol. Microbiol.">
        <title>The Global Catalogue of Microorganisms (GCM) 10K type strain sequencing project: providing services to taxonomists for standard genome sequencing and annotation.</title>
        <authorList>
            <consortium name="The Broad Institute Genomics Platform"/>
            <consortium name="The Broad Institute Genome Sequencing Center for Infectious Disease"/>
            <person name="Wu L."/>
            <person name="Ma J."/>
        </authorList>
    </citation>
    <scope>NUCLEOTIDE SEQUENCE [LARGE SCALE GENOMIC DNA]</scope>
    <source>
        <strain evidence="14">JCM 14546</strain>
    </source>
</reference>
<evidence type="ECO:0000256" key="7">
    <source>
        <dbReference type="ARBA" id="ARBA00023136"/>
    </source>
</evidence>
<comment type="similarity">
    <text evidence="2">Belongs to the VKOR family.</text>
</comment>
<organism evidence="13 14">
    <name type="scientific">Brevibacterium samyangense</name>
    <dbReference type="NCBI Taxonomy" id="366888"/>
    <lineage>
        <taxon>Bacteria</taxon>
        <taxon>Bacillati</taxon>
        <taxon>Actinomycetota</taxon>
        <taxon>Actinomycetes</taxon>
        <taxon>Micrococcales</taxon>
        <taxon>Brevibacteriaceae</taxon>
        <taxon>Brevibacterium</taxon>
    </lineage>
</organism>
<evidence type="ECO:0000256" key="9">
    <source>
        <dbReference type="ARBA" id="ARBA00023284"/>
    </source>
</evidence>
<keyword evidence="14" id="KW-1185">Reference proteome</keyword>
<comment type="caution">
    <text evidence="13">The sequence shown here is derived from an EMBL/GenBank/DDBJ whole genome shotgun (WGS) entry which is preliminary data.</text>
</comment>
<dbReference type="InterPro" id="IPR038354">
    <property type="entry name" value="VKOR_sf"/>
</dbReference>
<feature type="transmembrane region" description="Helical" evidence="11">
    <location>
        <begin position="162"/>
        <end position="183"/>
    </location>
</feature>
<evidence type="ECO:0000256" key="6">
    <source>
        <dbReference type="ARBA" id="ARBA00023002"/>
    </source>
</evidence>
<evidence type="ECO:0000256" key="8">
    <source>
        <dbReference type="ARBA" id="ARBA00023157"/>
    </source>
</evidence>
<keyword evidence="9" id="KW-0676">Redox-active center</keyword>
<evidence type="ECO:0000256" key="3">
    <source>
        <dbReference type="ARBA" id="ARBA00022692"/>
    </source>
</evidence>
<accession>A0ABP5EN11</accession>
<gene>
    <name evidence="13" type="ORF">GCM10009755_09840</name>
</gene>
<keyword evidence="5 11" id="KW-1133">Transmembrane helix</keyword>
<evidence type="ECO:0000256" key="11">
    <source>
        <dbReference type="SAM" id="Phobius"/>
    </source>
</evidence>
<dbReference type="CDD" id="cd12922">
    <property type="entry name" value="VKOR_5"/>
    <property type="match status" value="1"/>
</dbReference>
<evidence type="ECO:0000256" key="2">
    <source>
        <dbReference type="ARBA" id="ARBA00006214"/>
    </source>
</evidence>
<keyword evidence="8" id="KW-1015">Disulfide bond</keyword>
<evidence type="ECO:0000313" key="13">
    <source>
        <dbReference type="EMBL" id="GAA2002931.1"/>
    </source>
</evidence>
<evidence type="ECO:0000256" key="10">
    <source>
        <dbReference type="SAM" id="MobiDB-lite"/>
    </source>
</evidence>
<name>A0ABP5EN11_9MICO</name>
<dbReference type="Pfam" id="PF07884">
    <property type="entry name" value="VKOR"/>
    <property type="match status" value="1"/>
</dbReference>
<evidence type="ECO:0000313" key="14">
    <source>
        <dbReference type="Proteomes" id="UP001500755"/>
    </source>
</evidence>
<feature type="transmembrane region" description="Helical" evidence="11">
    <location>
        <begin position="43"/>
        <end position="63"/>
    </location>
</feature>
<keyword evidence="7 11" id="KW-0472">Membrane</keyword>
<feature type="transmembrane region" description="Helical" evidence="11">
    <location>
        <begin position="203"/>
        <end position="231"/>
    </location>
</feature>
<dbReference type="Gene3D" id="1.20.1440.130">
    <property type="entry name" value="VKOR domain"/>
    <property type="match status" value="1"/>
</dbReference>
<dbReference type="EMBL" id="BAAANO010000008">
    <property type="protein sequence ID" value="GAA2002931.1"/>
    <property type="molecule type" value="Genomic_DNA"/>
</dbReference>